<name>A0ABX7BQF8_9CAUL</name>
<protein>
    <submittedName>
        <fullName evidence="4">SRPBCC family protein</fullName>
    </submittedName>
</protein>
<feature type="region of interest" description="Disordered" evidence="2">
    <location>
        <begin position="171"/>
        <end position="190"/>
    </location>
</feature>
<evidence type="ECO:0000259" key="3">
    <source>
        <dbReference type="Pfam" id="PF03364"/>
    </source>
</evidence>
<dbReference type="Gene3D" id="3.30.530.20">
    <property type="match status" value="1"/>
</dbReference>
<dbReference type="PANTHER" id="PTHR33824:SF7">
    <property type="entry name" value="POLYKETIDE CYCLASE_DEHYDRASE AND LIPID TRANSPORT SUPERFAMILY PROTEIN"/>
    <property type="match status" value="1"/>
</dbReference>
<evidence type="ECO:0000256" key="2">
    <source>
        <dbReference type="SAM" id="MobiDB-lite"/>
    </source>
</evidence>
<dbReference type="RefSeq" id="WP_201102956.1">
    <property type="nucleotide sequence ID" value="NZ_CP067977.1"/>
</dbReference>
<dbReference type="EMBL" id="CP067977">
    <property type="protein sequence ID" value="QQQ18586.1"/>
    <property type="molecule type" value="Genomic_DNA"/>
</dbReference>
<evidence type="ECO:0000313" key="4">
    <source>
        <dbReference type="EMBL" id="QQQ18586.1"/>
    </source>
</evidence>
<reference evidence="4 5" key="1">
    <citation type="submission" date="2021-01" db="EMBL/GenBank/DDBJ databases">
        <title>Brevundimonas vitis sp. nov., an bacterium isolated from grape (Vitis vinifera).</title>
        <authorList>
            <person name="Jiang L."/>
            <person name="Lee J."/>
        </authorList>
    </citation>
    <scope>NUCLEOTIDE SEQUENCE [LARGE SCALE GENOMIC DNA]</scope>
    <source>
        <strain evidence="4 5">GRTSA-9</strain>
    </source>
</reference>
<dbReference type="Pfam" id="PF03364">
    <property type="entry name" value="Polyketide_cyc"/>
    <property type="match status" value="1"/>
</dbReference>
<dbReference type="PANTHER" id="PTHR33824">
    <property type="entry name" value="POLYKETIDE CYCLASE/DEHYDRASE AND LIPID TRANSPORT SUPERFAMILY PROTEIN"/>
    <property type="match status" value="1"/>
</dbReference>
<feature type="domain" description="Coenzyme Q-binding protein COQ10 START" evidence="3">
    <location>
        <begin position="38"/>
        <end position="155"/>
    </location>
</feature>
<dbReference type="SUPFAM" id="SSF55961">
    <property type="entry name" value="Bet v1-like"/>
    <property type="match status" value="1"/>
</dbReference>
<evidence type="ECO:0000256" key="1">
    <source>
        <dbReference type="ARBA" id="ARBA00008918"/>
    </source>
</evidence>
<dbReference type="InterPro" id="IPR023393">
    <property type="entry name" value="START-like_dom_sf"/>
</dbReference>
<gene>
    <name evidence="4" type="ORF">JIP62_00025</name>
</gene>
<proteinExistence type="inferred from homology"/>
<sequence>MSSPDPISTDADVASPAFIDKDRVEGDHDASSIRAAMINRPRGELYAFWRNFNNLPLFTENVKDVHVLDDSRSEWTIAGPAGVDIALVSEITEDIPGERIAWRSSEGSDVDHEGWVEFKDNAFGRGTEVRIFISYDPPAGAVGKVVAKVMQREPRIQARRELRRFKQLMETGEISTSKAPDAAPRASRHF</sequence>
<keyword evidence="5" id="KW-1185">Reference proteome</keyword>
<dbReference type="CDD" id="cd07817">
    <property type="entry name" value="SRPBCC_8"/>
    <property type="match status" value="1"/>
</dbReference>
<evidence type="ECO:0000313" key="5">
    <source>
        <dbReference type="Proteomes" id="UP000595448"/>
    </source>
</evidence>
<dbReference type="InterPro" id="IPR005031">
    <property type="entry name" value="COQ10_START"/>
</dbReference>
<dbReference type="InterPro" id="IPR047137">
    <property type="entry name" value="ORF3"/>
</dbReference>
<organism evidence="4 5">
    <name type="scientific">Brevundimonas vitisensis</name>
    <dbReference type="NCBI Taxonomy" id="2800818"/>
    <lineage>
        <taxon>Bacteria</taxon>
        <taxon>Pseudomonadati</taxon>
        <taxon>Pseudomonadota</taxon>
        <taxon>Alphaproteobacteria</taxon>
        <taxon>Caulobacterales</taxon>
        <taxon>Caulobacteraceae</taxon>
        <taxon>Brevundimonas</taxon>
    </lineage>
</organism>
<dbReference type="Proteomes" id="UP000595448">
    <property type="component" value="Chromosome"/>
</dbReference>
<accession>A0ABX7BQF8</accession>
<comment type="similarity">
    <text evidence="1">Belongs to the ribosome association toxin RatA family.</text>
</comment>